<dbReference type="SUPFAM" id="SSF48452">
    <property type="entry name" value="TPR-like"/>
    <property type="match status" value="1"/>
</dbReference>
<reference evidence="1" key="1">
    <citation type="journal article" date="2021" name="Proc. Natl. Acad. Sci. U.S.A.">
        <title>A Catalog of Tens of Thousands of Viruses from Human Metagenomes Reveals Hidden Associations with Chronic Diseases.</title>
        <authorList>
            <person name="Tisza M.J."/>
            <person name="Buck C.B."/>
        </authorList>
    </citation>
    <scope>NUCLEOTIDE SEQUENCE</scope>
    <source>
        <strain evidence="1">CtS1E53</strain>
    </source>
</reference>
<evidence type="ECO:0000313" key="1">
    <source>
        <dbReference type="EMBL" id="DAD80685.1"/>
    </source>
</evidence>
<organism evidence="1">
    <name type="scientific">Siphoviridae sp. ctS1E53</name>
    <dbReference type="NCBI Taxonomy" id="2826340"/>
    <lineage>
        <taxon>Viruses</taxon>
        <taxon>Duplodnaviria</taxon>
        <taxon>Heunggongvirae</taxon>
        <taxon>Uroviricota</taxon>
        <taxon>Caudoviricetes</taxon>
    </lineage>
</organism>
<dbReference type="InterPro" id="IPR011990">
    <property type="entry name" value="TPR-like_helical_dom_sf"/>
</dbReference>
<dbReference type="Gene3D" id="1.25.40.10">
    <property type="entry name" value="Tetratricopeptide repeat domain"/>
    <property type="match status" value="1"/>
</dbReference>
<sequence>MGKCQYCGQWAGLFKDCHDECYAKFAAPKTAIQTVVRKEVAPIVRVTIHEPAHDERLRLEKAQGKYREAFDRHMKMLEKIEQLYSVAINLYAVDGPEMQHVEGLCKEDIRFLREYKTADDEQRDAWIAYYIALDGKARKYPYPPIEYWDSYKRLAIIYEKQKRWQEAIDVCESAIAHGITKDGNKSGFIGRAARLTRKMRDAATEKLEGPKE</sequence>
<accession>A0A8S5MED5</accession>
<proteinExistence type="predicted"/>
<dbReference type="EMBL" id="BK014885">
    <property type="protein sequence ID" value="DAD80685.1"/>
    <property type="molecule type" value="Genomic_DNA"/>
</dbReference>
<protein>
    <submittedName>
        <fullName evidence="1">Tetratricopeptide repeat</fullName>
    </submittedName>
</protein>
<name>A0A8S5MED5_9CAUD</name>